<reference evidence="7" key="1">
    <citation type="journal article" date="2019" name="Int. J. Syst. Evol. Microbiol.">
        <title>The Global Catalogue of Microorganisms (GCM) 10K type strain sequencing project: providing services to taxonomists for standard genome sequencing and annotation.</title>
        <authorList>
            <consortium name="The Broad Institute Genomics Platform"/>
            <consortium name="The Broad Institute Genome Sequencing Center for Infectious Disease"/>
            <person name="Wu L."/>
            <person name="Ma J."/>
        </authorList>
    </citation>
    <scope>NUCLEOTIDE SEQUENCE [LARGE SCALE GENOMIC DNA]</scope>
    <source>
        <strain evidence="7">CGMCC 4.7241</strain>
    </source>
</reference>
<dbReference type="Gene3D" id="1.10.357.10">
    <property type="entry name" value="Tetracycline Repressor, domain 2"/>
    <property type="match status" value="1"/>
</dbReference>
<proteinExistence type="predicted"/>
<comment type="caution">
    <text evidence="6">The sequence shown here is derived from an EMBL/GenBank/DDBJ whole genome shotgun (WGS) entry which is preliminary data.</text>
</comment>
<evidence type="ECO:0000256" key="3">
    <source>
        <dbReference type="ARBA" id="ARBA00023163"/>
    </source>
</evidence>
<evidence type="ECO:0000256" key="4">
    <source>
        <dbReference type="PROSITE-ProRule" id="PRU00335"/>
    </source>
</evidence>
<keyword evidence="2 4" id="KW-0238">DNA-binding</keyword>
<keyword evidence="3" id="KW-0804">Transcription</keyword>
<evidence type="ECO:0000256" key="2">
    <source>
        <dbReference type="ARBA" id="ARBA00023125"/>
    </source>
</evidence>
<keyword evidence="7" id="KW-1185">Reference proteome</keyword>
<dbReference type="Pfam" id="PF00440">
    <property type="entry name" value="TetR_N"/>
    <property type="match status" value="1"/>
</dbReference>
<organism evidence="6 7">
    <name type="scientific">Tenggerimyces flavus</name>
    <dbReference type="NCBI Taxonomy" id="1708749"/>
    <lineage>
        <taxon>Bacteria</taxon>
        <taxon>Bacillati</taxon>
        <taxon>Actinomycetota</taxon>
        <taxon>Actinomycetes</taxon>
        <taxon>Propionibacteriales</taxon>
        <taxon>Nocardioidaceae</taxon>
        <taxon>Tenggerimyces</taxon>
    </lineage>
</organism>
<dbReference type="RefSeq" id="WP_205119634.1">
    <property type="nucleotide sequence ID" value="NZ_JAFBCM010000001.1"/>
</dbReference>
<dbReference type="InterPro" id="IPR009057">
    <property type="entry name" value="Homeodomain-like_sf"/>
</dbReference>
<evidence type="ECO:0000313" key="7">
    <source>
        <dbReference type="Proteomes" id="UP001595699"/>
    </source>
</evidence>
<gene>
    <name evidence="6" type="ORF">ACFOUW_20855</name>
</gene>
<evidence type="ECO:0000256" key="1">
    <source>
        <dbReference type="ARBA" id="ARBA00023015"/>
    </source>
</evidence>
<dbReference type="PANTHER" id="PTHR30055:SF234">
    <property type="entry name" value="HTH-TYPE TRANSCRIPTIONAL REGULATOR BETI"/>
    <property type="match status" value="1"/>
</dbReference>
<dbReference type="SUPFAM" id="SSF46689">
    <property type="entry name" value="Homeodomain-like"/>
    <property type="match status" value="1"/>
</dbReference>
<dbReference type="InterPro" id="IPR001647">
    <property type="entry name" value="HTH_TetR"/>
</dbReference>
<dbReference type="InterPro" id="IPR050109">
    <property type="entry name" value="HTH-type_TetR-like_transc_reg"/>
</dbReference>
<accession>A0ABV7YGV0</accession>
<dbReference type="EMBL" id="JBHRZH010000017">
    <property type="protein sequence ID" value="MFC3763300.1"/>
    <property type="molecule type" value="Genomic_DNA"/>
</dbReference>
<protein>
    <submittedName>
        <fullName evidence="6">TetR/AcrR family transcriptional regulator</fullName>
    </submittedName>
</protein>
<feature type="DNA-binding region" description="H-T-H motif" evidence="4">
    <location>
        <begin position="34"/>
        <end position="53"/>
    </location>
</feature>
<keyword evidence="1" id="KW-0805">Transcription regulation</keyword>
<name>A0ABV7YGV0_9ACTN</name>
<evidence type="ECO:0000259" key="5">
    <source>
        <dbReference type="PROSITE" id="PS50977"/>
    </source>
</evidence>
<dbReference type="InterPro" id="IPR036271">
    <property type="entry name" value="Tet_transcr_reg_TetR-rel_C_sf"/>
</dbReference>
<sequence>MIRSETAESGTRGRTRRAILSASVSVLGRNRSATLADIADAAEVGRSTLHRYFADRDELVRATVDESFAAIGRAIEEAEIGEGPAIDGLRRLVAGMVEVGDQLIFLFGDSGLFDQYAAETGDDPREPDADEVAVIALIERGQAEGTIDPNANPRWIYGVLWGMVYTGVEAANEGTLPRHGIGAAVIRMIERGIQP</sequence>
<dbReference type="PROSITE" id="PS50977">
    <property type="entry name" value="HTH_TETR_2"/>
    <property type="match status" value="1"/>
</dbReference>
<dbReference type="Proteomes" id="UP001595699">
    <property type="component" value="Unassembled WGS sequence"/>
</dbReference>
<dbReference type="PANTHER" id="PTHR30055">
    <property type="entry name" value="HTH-TYPE TRANSCRIPTIONAL REGULATOR RUTR"/>
    <property type="match status" value="1"/>
</dbReference>
<dbReference type="SUPFAM" id="SSF48498">
    <property type="entry name" value="Tetracyclin repressor-like, C-terminal domain"/>
    <property type="match status" value="1"/>
</dbReference>
<feature type="domain" description="HTH tetR-type" evidence="5">
    <location>
        <begin position="13"/>
        <end position="71"/>
    </location>
</feature>
<evidence type="ECO:0000313" key="6">
    <source>
        <dbReference type="EMBL" id="MFC3763300.1"/>
    </source>
</evidence>